<protein>
    <submittedName>
        <fullName evidence="1">Uncharacterized protein</fullName>
    </submittedName>
</protein>
<reference evidence="1" key="1">
    <citation type="submission" date="2018-11" db="EMBL/GenBank/DDBJ databases">
        <authorList>
            <consortium name="PulseNet: The National Subtyping Network for Foodborne Disease Surveillance"/>
            <person name="Tarr C.L."/>
            <person name="Trees E."/>
            <person name="Katz L.S."/>
            <person name="Carleton-Romer H.A."/>
            <person name="Stroika S."/>
            <person name="Kucerova Z."/>
            <person name="Roache K.F."/>
            <person name="Sabol A.L."/>
            <person name="Besser J."/>
            <person name="Gerner-Smidt P."/>
        </authorList>
    </citation>
    <scope>NUCLEOTIDE SEQUENCE [LARGE SCALE GENOMIC DNA]</scope>
    <source>
        <strain evidence="1">PNUSAS058450</strain>
    </source>
</reference>
<gene>
    <name evidence="1" type="ORF">EE393_08865</name>
</gene>
<dbReference type="AlphaFoldDB" id="A0A3J6AZH2"/>
<sequence>MSPKEVSELNCKKDNPDLNGQIKVIIYLRDILIFYNNTGFFMATVLSPSSPHVSRSLTDSGC</sequence>
<evidence type="ECO:0000313" key="1">
    <source>
        <dbReference type="EMBL" id="MGD29100.1"/>
    </source>
</evidence>
<comment type="caution">
    <text evidence="1">The sequence shown here is derived from an EMBL/GenBank/DDBJ whole genome shotgun (WGS) entry which is preliminary data.</text>
</comment>
<dbReference type="Proteomes" id="UP000885336">
    <property type="component" value="Unassembled WGS sequence"/>
</dbReference>
<dbReference type="EMBL" id="RNKS01000014">
    <property type="protein sequence ID" value="MGD29100.1"/>
    <property type="molecule type" value="Genomic_DNA"/>
</dbReference>
<proteinExistence type="predicted"/>
<organism evidence="1">
    <name type="scientific">Salmonella enterica</name>
    <name type="common">Salmonella choleraesuis</name>
    <dbReference type="NCBI Taxonomy" id="28901"/>
    <lineage>
        <taxon>Bacteria</taxon>
        <taxon>Pseudomonadati</taxon>
        <taxon>Pseudomonadota</taxon>
        <taxon>Gammaproteobacteria</taxon>
        <taxon>Enterobacterales</taxon>
        <taxon>Enterobacteriaceae</taxon>
        <taxon>Salmonella</taxon>
    </lineage>
</organism>
<accession>A0A3J6AZH2</accession>
<name>A0A3J6AZH2_SALER</name>